<dbReference type="SUPFAM" id="SSF52540">
    <property type="entry name" value="P-loop containing nucleoside triphosphate hydrolases"/>
    <property type="match status" value="1"/>
</dbReference>
<protein>
    <submittedName>
        <fullName evidence="2">AAA family ATPase</fullName>
    </submittedName>
</protein>
<dbReference type="Proteomes" id="UP000323297">
    <property type="component" value="Unassembled WGS sequence"/>
</dbReference>
<dbReference type="InterPro" id="IPR011646">
    <property type="entry name" value="KAP_P-loop"/>
</dbReference>
<reference evidence="2 3" key="1">
    <citation type="submission" date="2019-08" db="EMBL/GenBank/DDBJ databases">
        <title>Draft genome sequence of Citrobacter portucalensis strain isolated from green turtle.</title>
        <authorList>
            <person name="Fernandes M.R."/>
            <person name="Sellera F.P."/>
            <person name="Goldeberg D.W."/>
            <person name="Costa D.C."/>
            <person name="Lincopan N."/>
        </authorList>
    </citation>
    <scope>NUCLEOTIDE SEQUENCE [LARGE SCALE GENOMIC DNA]</scope>
    <source>
        <strain evidence="2 3">TV06</strain>
    </source>
</reference>
<dbReference type="InterPro" id="IPR027417">
    <property type="entry name" value="P-loop_NTPase"/>
</dbReference>
<dbReference type="Gene3D" id="3.40.50.300">
    <property type="entry name" value="P-loop containing nucleotide triphosphate hydrolases"/>
    <property type="match status" value="1"/>
</dbReference>
<accession>A0A5B0T443</accession>
<dbReference type="InterPro" id="IPR052754">
    <property type="entry name" value="NTPase_KAP_P-loop"/>
</dbReference>
<dbReference type="Pfam" id="PF07693">
    <property type="entry name" value="KAP_NTPase"/>
    <property type="match status" value="1"/>
</dbReference>
<organism evidence="2 3">
    <name type="scientific">Citrobacter portucalensis</name>
    <dbReference type="NCBI Taxonomy" id="1639133"/>
    <lineage>
        <taxon>Bacteria</taxon>
        <taxon>Pseudomonadati</taxon>
        <taxon>Pseudomonadota</taxon>
        <taxon>Gammaproteobacteria</taxon>
        <taxon>Enterobacterales</taxon>
        <taxon>Enterobacteriaceae</taxon>
        <taxon>Citrobacter</taxon>
        <taxon>Citrobacter freundii complex</taxon>
    </lineage>
</organism>
<comment type="caution">
    <text evidence="2">The sequence shown here is derived from an EMBL/GenBank/DDBJ whole genome shotgun (WGS) entry which is preliminary data.</text>
</comment>
<evidence type="ECO:0000313" key="3">
    <source>
        <dbReference type="Proteomes" id="UP000323297"/>
    </source>
</evidence>
<name>A0A5B0T443_9ENTR</name>
<evidence type="ECO:0000259" key="1">
    <source>
        <dbReference type="Pfam" id="PF07693"/>
    </source>
</evidence>
<evidence type="ECO:0000313" key="2">
    <source>
        <dbReference type="EMBL" id="KAA1144209.1"/>
    </source>
</evidence>
<dbReference type="EMBL" id="VTZD01000012">
    <property type="protein sequence ID" value="KAA1144209.1"/>
    <property type="molecule type" value="Genomic_DNA"/>
</dbReference>
<dbReference type="PANTHER" id="PTHR22674:SF6">
    <property type="entry name" value="NTPASE KAP FAMILY P-LOOP DOMAIN-CONTAINING PROTEIN 1"/>
    <property type="match status" value="1"/>
</dbReference>
<gene>
    <name evidence="2" type="ORF">D3H66_10755</name>
</gene>
<proteinExistence type="predicted"/>
<dbReference type="AlphaFoldDB" id="A0A5B0T443"/>
<feature type="domain" description="KAP NTPase" evidence="1">
    <location>
        <begin position="25"/>
        <end position="309"/>
    </location>
</feature>
<sequence>MGKYHNDQPIRGGSNDPDLLNRLDFANHLANALLLDHDDSCLTISLEGEWGYGKTSVINLVKGALNEKEQLPIIVEYNPWLAGNSDSLIQDFLIQLSSRLRISNHSENARKAAQELIIYSKLFSVAKLIPGMEPWASIIEKVFSGFGDINKEISDLDKLDLMAQKKKVSVALEKIKTPVVVIIDDIDRLTPAETFQVLRLVKAVADFSGTSFLLAFDANYLASVLNKNNIVNSTEYLNKIIQLRVPLPLISERGMNELVNVELERLSNKNLTDQFEGDQERLSWIYYKYFTKLIKNPRDLKRLFNHLRFVLLQIEGQVCFSDLFSLSLLATKSESIYNHIKNNPEAYIGCHLSKNNVMLNKTADVVASFNDIRNELISSHGGDKKEILHNLLGEIFPLIKSGNSPYRSASNADANGRVSSPQRLYIALHYNTPIEYLSDQQIQEFISGLIDRKDFLDNVLSNDAEDRFFEMMHIYADLCKDKSYEVLTDIFDAFLASEKLKKSLLSNLEFFSTDMYTKINWLVFEVISKSKAKYEIIKRIVEREENTPFSGDILRDIRSQYKEQNNDNFWLNTSQLNEIELIFQDVAISALSNKRFLNNNLEPHIFYALKASSKDKASAFISNLFGTSEGVIRISELIGESGRDSTNGPYVQIKDNDFSDFINIKILRAEVEKLYIEHYSKRTQAILKSIMDGRKYYLRDSTND</sequence>
<dbReference type="PANTHER" id="PTHR22674">
    <property type="entry name" value="NTPASE, KAP FAMILY P-LOOP DOMAIN-CONTAINING 1"/>
    <property type="match status" value="1"/>
</dbReference>